<dbReference type="EC" id="2.7.6.1" evidence="1"/>
<protein>
    <submittedName>
        <fullName evidence="1">Ribose-phosphate pyrophosphokinase</fullName>
        <ecNumber evidence="1">2.7.6.1</ecNumber>
    </submittedName>
</protein>
<dbReference type="AlphaFoldDB" id="A0A645IH56"/>
<dbReference type="Pfam" id="PF14572">
    <property type="entry name" value="Pribosyl_synth"/>
    <property type="match status" value="1"/>
</dbReference>
<dbReference type="InterPro" id="IPR005946">
    <property type="entry name" value="Rib-P_diPkinase"/>
</dbReference>
<sequence length="62" mass="6909">MLSGPAIERIEASAIKQLVMLDTIHLPEEKAIDKIKILSVAPIFAEAIKRIYEDVSVSKLFD</sequence>
<dbReference type="GO" id="GO:0000287">
    <property type="term" value="F:magnesium ion binding"/>
    <property type="evidence" value="ECO:0007669"/>
    <property type="project" value="InterPro"/>
</dbReference>
<organism evidence="1">
    <name type="scientific">bioreactor metagenome</name>
    <dbReference type="NCBI Taxonomy" id="1076179"/>
    <lineage>
        <taxon>unclassified sequences</taxon>
        <taxon>metagenomes</taxon>
        <taxon>ecological metagenomes</taxon>
    </lineage>
</organism>
<reference evidence="1" key="1">
    <citation type="submission" date="2019-08" db="EMBL/GenBank/DDBJ databases">
        <authorList>
            <person name="Kucharzyk K."/>
            <person name="Murdoch R.W."/>
            <person name="Higgins S."/>
            <person name="Loffler F."/>
        </authorList>
    </citation>
    <scope>NUCLEOTIDE SEQUENCE</scope>
</reference>
<name>A0A645IH56_9ZZZZ</name>
<dbReference type="GO" id="GO:0004749">
    <property type="term" value="F:ribose phosphate diphosphokinase activity"/>
    <property type="evidence" value="ECO:0007669"/>
    <property type="project" value="UniProtKB-EC"/>
</dbReference>
<dbReference type="EMBL" id="VSSQ01114964">
    <property type="protein sequence ID" value="MPN50615.1"/>
    <property type="molecule type" value="Genomic_DNA"/>
</dbReference>
<dbReference type="InterPro" id="IPR029057">
    <property type="entry name" value="PRTase-like"/>
</dbReference>
<dbReference type="GO" id="GO:0006164">
    <property type="term" value="P:purine nucleotide biosynthetic process"/>
    <property type="evidence" value="ECO:0007669"/>
    <property type="project" value="TreeGrafter"/>
</dbReference>
<accession>A0A645IH56</accession>
<keyword evidence="1" id="KW-0418">Kinase</keyword>
<dbReference type="GO" id="GO:0002189">
    <property type="term" value="C:ribose phosphate diphosphokinase complex"/>
    <property type="evidence" value="ECO:0007669"/>
    <property type="project" value="TreeGrafter"/>
</dbReference>
<dbReference type="Gene3D" id="3.40.50.2020">
    <property type="match status" value="2"/>
</dbReference>
<proteinExistence type="predicted"/>
<evidence type="ECO:0000313" key="1">
    <source>
        <dbReference type="EMBL" id="MPN50615.1"/>
    </source>
</evidence>
<dbReference type="GO" id="GO:0006015">
    <property type="term" value="P:5-phosphoribose 1-diphosphate biosynthetic process"/>
    <property type="evidence" value="ECO:0007669"/>
    <property type="project" value="TreeGrafter"/>
</dbReference>
<dbReference type="SUPFAM" id="SSF53271">
    <property type="entry name" value="PRTase-like"/>
    <property type="match status" value="1"/>
</dbReference>
<dbReference type="PANTHER" id="PTHR10210:SF41">
    <property type="entry name" value="RIBOSE-PHOSPHATE PYROPHOSPHOKINASE 1, CHLOROPLASTIC"/>
    <property type="match status" value="1"/>
</dbReference>
<comment type="caution">
    <text evidence="1">The sequence shown here is derived from an EMBL/GenBank/DDBJ whole genome shotgun (WGS) entry which is preliminary data.</text>
</comment>
<keyword evidence="1" id="KW-0808">Transferase</keyword>
<dbReference type="PANTHER" id="PTHR10210">
    <property type="entry name" value="RIBOSE-PHOSPHATE DIPHOSPHOKINASE FAMILY MEMBER"/>
    <property type="match status" value="1"/>
</dbReference>
<gene>
    <name evidence="1" type="primary">prs_46</name>
    <name evidence="1" type="ORF">SDC9_198246</name>
</gene>
<dbReference type="GO" id="GO:0016301">
    <property type="term" value="F:kinase activity"/>
    <property type="evidence" value="ECO:0007669"/>
    <property type="project" value="UniProtKB-KW"/>
</dbReference>
<dbReference type="GO" id="GO:0005737">
    <property type="term" value="C:cytoplasm"/>
    <property type="evidence" value="ECO:0007669"/>
    <property type="project" value="TreeGrafter"/>
</dbReference>